<sequence>MQIPDYSNYHKKHLFYIALPKDHFLHHNTITTCLREREIPQQDSSSSHQSS</sequence>
<proteinExistence type="predicted"/>
<dbReference type="EMBL" id="CM004388">
    <property type="protein sequence ID" value="OAY58466.1"/>
    <property type="molecule type" value="Genomic_DNA"/>
</dbReference>
<protein>
    <submittedName>
        <fullName evidence="1">Uncharacterized protein</fullName>
    </submittedName>
</protein>
<evidence type="ECO:0000313" key="1">
    <source>
        <dbReference type="EMBL" id="OAY58466.1"/>
    </source>
</evidence>
<reference evidence="1" key="1">
    <citation type="submission" date="2016-02" db="EMBL/GenBank/DDBJ databases">
        <title>WGS assembly of Manihot esculenta.</title>
        <authorList>
            <person name="Bredeson J.V."/>
            <person name="Prochnik S.E."/>
            <person name="Lyons J.B."/>
            <person name="Schmutz J."/>
            <person name="Grimwood J."/>
            <person name="Vrebalov J."/>
            <person name="Bart R.S."/>
            <person name="Amuge T."/>
            <person name="Ferguson M.E."/>
            <person name="Green R."/>
            <person name="Putnam N."/>
            <person name="Stites J."/>
            <person name="Rounsley S."/>
            <person name="Rokhsar D.S."/>
        </authorList>
    </citation>
    <scope>NUCLEOTIDE SEQUENCE [LARGE SCALE GENOMIC DNA]</scope>
    <source>
        <tissue evidence="1">Leaf</tissue>
    </source>
</reference>
<dbReference type="AlphaFoldDB" id="A0A2C9WEZ3"/>
<name>A0A2C9WEZ3_MANES</name>
<accession>A0A2C9WEZ3</accession>
<organism evidence="1">
    <name type="scientific">Manihot esculenta</name>
    <name type="common">Cassava</name>
    <name type="synonym">Jatropha manihot</name>
    <dbReference type="NCBI Taxonomy" id="3983"/>
    <lineage>
        <taxon>Eukaryota</taxon>
        <taxon>Viridiplantae</taxon>
        <taxon>Streptophyta</taxon>
        <taxon>Embryophyta</taxon>
        <taxon>Tracheophyta</taxon>
        <taxon>Spermatophyta</taxon>
        <taxon>Magnoliopsida</taxon>
        <taxon>eudicotyledons</taxon>
        <taxon>Gunneridae</taxon>
        <taxon>Pentapetalae</taxon>
        <taxon>rosids</taxon>
        <taxon>fabids</taxon>
        <taxon>Malpighiales</taxon>
        <taxon>Euphorbiaceae</taxon>
        <taxon>Crotonoideae</taxon>
        <taxon>Manihoteae</taxon>
        <taxon>Manihot</taxon>
    </lineage>
</organism>
<gene>
    <name evidence="1" type="ORF">MANES_02G180100</name>
</gene>